<comment type="catalytic activity">
    <reaction evidence="8">
        <text>L-lysyl-L-alanine(out) = L-lysyl-L-alanine(in)</text>
        <dbReference type="Rhea" id="RHEA:79399"/>
        <dbReference type="ChEBI" id="CHEBI:229954"/>
    </reaction>
</comment>
<feature type="transmembrane region" description="Helical" evidence="26">
    <location>
        <begin position="184"/>
        <end position="204"/>
    </location>
</feature>
<keyword evidence="5 26" id="KW-1133">Transmembrane helix</keyword>
<name>A0AAN9Y5D4_9HEMI</name>
<feature type="region of interest" description="Disordered" evidence="25">
    <location>
        <begin position="466"/>
        <end position="502"/>
    </location>
</feature>
<comment type="function">
    <text evidence="23">Lysosomal dipeptide uniporter that selectively exports lysine, arginine or histidine-containing dipeptides with a net positive charge from the lysosome lumen into the cytosol. Could play a role in a specific type of protein O-glycosylation indirectly regulating macrophages migration and tissue invasion. Also essential for liver homeostasis.</text>
</comment>
<evidence type="ECO:0000256" key="13">
    <source>
        <dbReference type="ARBA" id="ARBA00044893"/>
    </source>
</evidence>
<reference evidence="28 29" key="1">
    <citation type="submission" date="2024-03" db="EMBL/GenBank/DDBJ databases">
        <title>Adaptation during the transition from Ophiocordyceps entomopathogen to insect associate is accompanied by gene loss and intensified selection.</title>
        <authorList>
            <person name="Ward C.M."/>
            <person name="Onetto C.A."/>
            <person name="Borneman A.R."/>
        </authorList>
    </citation>
    <scope>NUCLEOTIDE SEQUENCE [LARGE SCALE GENOMIC DNA]</scope>
    <source>
        <strain evidence="28">AWRI1</strain>
        <tissue evidence="28">Single Adult Female</tissue>
    </source>
</reference>
<comment type="catalytic activity">
    <reaction evidence="15">
        <text>L-arginyl-L-alpha-amino acid(out) = L-arginyl-L-alpha-amino acid(in)</text>
        <dbReference type="Rhea" id="RHEA:79371"/>
        <dbReference type="ChEBI" id="CHEBI:84315"/>
    </reaction>
</comment>
<feature type="transmembrane region" description="Helical" evidence="26">
    <location>
        <begin position="428"/>
        <end position="446"/>
    </location>
</feature>
<comment type="subcellular location">
    <subcellularLocation>
        <location evidence="1">Lysosome membrane</location>
        <topology evidence="1">Multi-pass membrane protein</topology>
    </subcellularLocation>
</comment>
<comment type="catalytic activity">
    <reaction evidence="12">
        <text>L-lysyl-L-alpha-amino acid(out) = L-lysyl-L-alpha-amino acid(in)</text>
        <dbReference type="Rhea" id="RHEA:79387"/>
        <dbReference type="ChEBI" id="CHEBI:229965"/>
    </reaction>
</comment>
<evidence type="ECO:0000256" key="8">
    <source>
        <dbReference type="ARBA" id="ARBA00044876"/>
    </source>
</evidence>
<comment type="catalytic activity">
    <reaction evidence="13">
        <text>L-alpha-aminoacyl-L-lysine(out) = L-alpha-aminoacyl-L-lysine(in)</text>
        <dbReference type="Rhea" id="RHEA:79383"/>
        <dbReference type="ChEBI" id="CHEBI:229966"/>
    </reaction>
</comment>
<dbReference type="InterPro" id="IPR036259">
    <property type="entry name" value="MFS_trans_sf"/>
</dbReference>
<organism evidence="28 29">
    <name type="scientific">Parthenolecanium corni</name>
    <dbReference type="NCBI Taxonomy" id="536013"/>
    <lineage>
        <taxon>Eukaryota</taxon>
        <taxon>Metazoa</taxon>
        <taxon>Ecdysozoa</taxon>
        <taxon>Arthropoda</taxon>
        <taxon>Hexapoda</taxon>
        <taxon>Insecta</taxon>
        <taxon>Pterygota</taxon>
        <taxon>Neoptera</taxon>
        <taxon>Paraneoptera</taxon>
        <taxon>Hemiptera</taxon>
        <taxon>Sternorrhyncha</taxon>
        <taxon>Coccoidea</taxon>
        <taxon>Coccidae</taxon>
        <taxon>Parthenolecanium</taxon>
    </lineage>
</organism>
<evidence type="ECO:0000259" key="27">
    <source>
        <dbReference type="PROSITE" id="PS50850"/>
    </source>
</evidence>
<dbReference type="EMBL" id="JBBCAQ010000020">
    <property type="protein sequence ID" value="KAK7593110.1"/>
    <property type="molecule type" value="Genomic_DNA"/>
</dbReference>
<evidence type="ECO:0000256" key="10">
    <source>
        <dbReference type="ARBA" id="ARBA00044881"/>
    </source>
</evidence>
<evidence type="ECO:0000256" key="17">
    <source>
        <dbReference type="ARBA" id="ARBA00044903"/>
    </source>
</evidence>
<dbReference type="GO" id="GO:0022857">
    <property type="term" value="F:transmembrane transporter activity"/>
    <property type="evidence" value="ECO:0007669"/>
    <property type="project" value="InterPro"/>
</dbReference>
<evidence type="ECO:0000256" key="3">
    <source>
        <dbReference type="ARBA" id="ARBA00022448"/>
    </source>
</evidence>
<feature type="transmembrane region" description="Helical" evidence="26">
    <location>
        <begin position="89"/>
        <end position="111"/>
    </location>
</feature>
<evidence type="ECO:0000256" key="4">
    <source>
        <dbReference type="ARBA" id="ARBA00022692"/>
    </source>
</evidence>
<evidence type="ECO:0000256" key="19">
    <source>
        <dbReference type="ARBA" id="ARBA00044919"/>
    </source>
</evidence>
<proteinExistence type="inferred from homology"/>
<evidence type="ECO:0000256" key="11">
    <source>
        <dbReference type="ARBA" id="ARBA00044884"/>
    </source>
</evidence>
<evidence type="ECO:0000256" key="5">
    <source>
        <dbReference type="ARBA" id="ARBA00022989"/>
    </source>
</evidence>
<evidence type="ECO:0000256" key="26">
    <source>
        <dbReference type="SAM" id="Phobius"/>
    </source>
</evidence>
<feature type="transmembrane region" description="Helical" evidence="26">
    <location>
        <begin position="362"/>
        <end position="383"/>
    </location>
</feature>
<keyword evidence="29" id="KW-1185">Reference proteome</keyword>
<protein>
    <recommendedName>
        <fullName evidence="21">Lysosomal dipeptide transporter MFSD1</fullName>
    </recommendedName>
    <alternativeName>
        <fullName evidence="22">Major facilitator superfamily domain-containing protein 1</fullName>
    </alternativeName>
</protein>
<dbReference type="GO" id="GO:0005765">
    <property type="term" value="C:lysosomal membrane"/>
    <property type="evidence" value="ECO:0007669"/>
    <property type="project" value="UniProtKB-SubCell"/>
</dbReference>
<evidence type="ECO:0000256" key="25">
    <source>
        <dbReference type="SAM" id="MobiDB-lite"/>
    </source>
</evidence>
<comment type="subunit">
    <text evidence="24">Homodimer. Interacts with lysosomal protein GLMP (via lumenal domain); the interaction starts while both proteins are still in the endoplasmic reticulum and is required for stabilization of MFSD1 in lysosomes but has no direct effect on its targeting to lysosomes or transporter activity.</text>
</comment>
<evidence type="ECO:0000256" key="2">
    <source>
        <dbReference type="ARBA" id="ARBA00008335"/>
    </source>
</evidence>
<feature type="transmembrane region" description="Helical" evidence="26">
    <location>
        <begin position="117"/>
        <end position="136"/>
    </location>
</feature>
<comment type="catalytic activity">
    <reaction evidence="14">
        <text>L-aspartyl-L-lysine(out) = L-aspartyl-L-lysine(in)</text>
        <dbReference type="Rhea" id="RHEA:79411"/>
        <dbReference type="ChEBI" id="CHEBI:229953"/>
    </reaction>
</comment>
<comment type="catalytic activity">
    <reaction evidence="19">
        <text>L-alanyl-L-lysine(out) = L-alanyl-L-lysine(in)</text>
        <dbReference type="Rhea" id="RHEA:79415"/>
        <dbReference type="ChEBI" id="CHEBI:192470"/>
    </reaction>
</comment>
<evidence type="ECO:0000256" key="21">
    <source>
        <dbReference type="ARBA" id="ARBA00044985"/>
    </source>
</evidence>
<comment type="catalytic activity">
    <reaction evidence="16">
        <text>L-lysyl-L-lysine(out) = L-lysyl-L-lysine(in)</text>
        <dbReference type="Rhea" id="RHEA:79403"/>
        <dbReference type="ChEBI" id="CHEBI:229956"/>
    </reaction>
</comment>
<dbReference type="InterPro" id="IPR052187">
    <property type="entry name" value="MFSD1"/>
</dbReference>
<evidence type="ECO:0000256" key="9">
    <source>
        <dbReference type="ARBA" id="ARBA00044878"/>
    </source>
</evidence>
<evidence type="ECO:0000256" key="16">
    <source>
        <dbReference type="ARBA" id="ARBA00044900"/>
    </source>
</evidence>
<evidence type="ECO:0000313" key="29">
    <source>
        <dbReference type="Proteomes" id="UP001367676"/>
    </source>
</evidence>
<dbReference type="PANTHER" id="PTHR23512">
    <property type="entry name" value="MAJOR FACILITATOR SUPERFAMILY DOMAIN-CONTAINING PROTEIN 1"/>
    <property type="match status" value="1"/>
</dbReference>
<evidence type="ECO:0000256" key="23">
    <source>
        <dbReference type="ARBA" id="ARBA00045709"/>
    </source>
</evidence>
<keyword evidence="6 26" id="KW-0472">Membrane</keyword>
<comment type="catalytic activity">
    <reaction evidence="20">
        <text>L-lysyl-glycine(out) = L-lysyl-glycine(in)</text>
        <dbReference type="Rhea" id="RHEA:79407"/>
        <dbReference type="ChEBI" id="CHEBI:191202"/>
    </reaction>
</comment>
<evidence type="ECO:0000256" key="12">
    <source>
        <dbReference type="ARBA" id="ARBA00044891"/>
    </source>
</evidence>
<comment type="caution">
    <text evidence="28">The sequence shown here is derived from an EMBL/GenBank/DDBJ whole genome shotgun (WGS) entry which is preliminary data.</text>
</comment>
<evidence type="ECO:0000256" key="15">
    <source>
        <dbReference type="ARBA" id="ARBA00044899"/>
    </source>
</evidence>
<evidence type="ECO:0000256" key="1">
    <source>
        <dbReference type="ARBA" id="ARBA00004155"/>
    </source>
</evidence>
<dbReference type="Proteomes" id="UP001367676">
    <property type="component" value="Unassembled WGS sequence"/>
</dbReference>
<comment type="catalytic activity">
    <reaction evidence="17">
        <text>L-arginyl-glycine(out) = L-arginyl-glycine(in)</text>
        <dbReference type="Rhea" id="RHEA:79391"/>
        <dbReference type="ChEBI" id="CHEBI:229955"/>
    </reaction>
</comment>
<dbReference type="InterPro" id="IPR020846">
    <property type="entry name" value="MFS_dom"/>
</dbReference>
<feature type="transmembrane region" description="Helical" evidence="26">
    <location>
        <begin position="216"/>
        <end position="240"/>
    </location>
</feature>
<feature type="transmembrane region" description="Helical" evidence="26">
    <location>
        <begin position="336"/>
        <end position="355"/>
    </location>
</feature>
<evidence type="ECO:0000256" key="14">
    <source>
        <dbReference type="ARBA" id="ARBA00044898"/>
    </source>
</evidence>
<evidence type="ECO:0000256" key="18">
    <source>
        <dbReference type="ARBA" id="ARBA00044912"/>
    </source>
</evidence>
<comment type="catalytic activity">
    <reaction evidence="18">
        <text>L-histidyl-L-alpha-amino acid(out) = L-histidyl-L-alpha-amino acid(in)</text>
        <dbReference type="Rhea" id="RHEA:79379"/>
        <dbReference type="ChEBI" id="CHEBI:229964"/>
    </reaction>
</comment>
<evidence type="ECO:0000256" key="6">
    <source>
        <dbReference type="ARBA" id="ARBA00023136"/>
    </source>
</evidence>
<accession>A0AAN9Y5D4</accession>
<dbReference type="CDD" id="cd17340">
    <property type="entry name" value="MFS_MFSD1"/>
    <property type="match status" value="1"/>
</dbReference>
<gene>
    <name evidence="28" type="ORF">V9T40_007862</name>
</gene>
<dbReference type="SUPFAM" id="SSF103473">
    <property type="entry name" value="MFS general substrate transporter"/>
    <property type="match status" value="1"/>
</dbReference>
<evidence type="ECO:0000256" key="24">
    <source>
        <dbReference type="ARBA" id="ARBA00046376"/>
    </source>
</evidence>
<dbReference type="PROSITE" id="PS50850">
    <property type="entry name" value="MFS"/>
    <property type="match status" value="1"/>
</dbReference>
<comment type="catalytic activity">
    <reaction evidence="10">
        <text>L-alpha-aminoacyl-L-arginine(out) = L-alpha-aminoacyl-L-arginine(in)</text>
        <dbReference type="Rhea" id="RHEA:79367"/>
        <dbReference type="ChEBI" id="CHEBI:229968"/>
    </reaction>
</comment>
<evidence type="ECO:0000313" key="28">
    <source>
        <dbReference type="EMBL" id="KAK7593110.1"/>
    </source>
</evidence>
<feature type="transmembrane region" description="Helical" evidence="26">
    <location>
        <begin position="272"/>
        <end position="297"/>
    </location>
</feature>
<dbReference type="PANTHER" id="PTHR23512:SF3">
    <property type="entry name" value="MAJOR FACILITATOR SUPERFAMILY DOMAIN-CONTAINING PROTEIN 1"/>
    <property type="match status" value="1"/>
</dbReference>
<feature type="transmembrane region" description="Helical" evidence="26">
    <location>
        <begin position="47"/>
        <end position="68"/>
    </location>
</feature>
<comment type="similarity">
    <text evidence="2">Belongs to the major facilitator superfamily.</text>
</comment>
<dbReference type="InterPro" id="IPR011701">
    <property type="entry name" value="MFS"/>
</dbReference>
<sequence>MEDAGLLITNQPVILITHEPAIPSTSSRIPDSGANSQRVTLSHPNHWLQKIVALSLMCVLGFGSYFCYDNPGALQDFFESDLHLKTSEFMLLYSWYSWPNIIMCSVGGLLIDGVFGIRLGTCIYALLVVIGQLLVAGGAFYNCFTLLIFGRFIFGIGGESLAVAQNSYAVLWFKGDLLNMVFGFQLSIARAGSAVNFLLMNSLYKYVNNYFSGYQCLGITLLIAGSSCLLSFFSGILLGLQDKNAERKLNRNQNQTGERIKLSDVKHFGKSFWIITFAITFYYSAIFAFVALGKVFFEKRFNLPANRANFVNSLLYFIAAFLAPALGIVIDKFGKNVTFVFLSLLITILGHILLTLPNIDPIISMCFIGVAYSMIACALWPLIALVTPGHLLGTAYGIAQSLQNLGTGVIQYIAGEIVDVYSYSVLEAYFIGCFILALFLILLLWIQDWSTNGYLNMSTRQRKAFDKNNATPEDVDSVERERLLDSDYGSVSEEDQTHSEKK</sequence>
<dbReference type="Gene3D" id="1.20.1250.20">
    <property type="entry name" value="MFS general substrate transporter like domains"/>
    <property type="match status" value="2"/>
</dbReference>
<comment type="catalytic activity">
    <reaction evidence="9">
        <text>L-histidyl-glycine(out) = L-histidyl-glycine(in)</text>
        <dbReference type="Rhea" id="RHEA:79395"/>
        <dbReference type="ChEBI" id="CHEBI:229957"/>
    </reaction>
</comment>
<keyword evidence="7" id="KW-0458">Lysosome</keyword>
<comment type="catalytic activity">
    <reaction evidence="11">
        <text>L-alpha-aminoacyl-L-histidine(out) = L-alpha-aminoacyl-L-histidine(in)</text>
        <dbReference type="Rhea" id="RHEA:79375"/>
        <dbReference type="ChEBI" id="CHEBI:229967"/>
    </reaction>
</comment>
<dbReference type="Pfam" id="PF07690">
    <property type="entry name" value="MFS_1"/>
    <property type="match status" value="1"/>
</dbReference>
<keyword evidence="4 26" id="KW-0812">Transmembrane</keyword>
<feature type="domain" description="Major facilitator superfamily (MFS) profile" evidence="27">
    <location>
        <begin position="50"/>
        <end position="451"/>
    </location>
</feature>
<feature type="transmembrane region" description="Helical" evidence="26">
    <location>
        <begin position="309"/>
        <end position="330"/>
    </location>
</feature>
<dbReference type="AlphaFoldDB" id="A0AAN9Y5D4"/>
<evidence type="ECO:0000256" key="22">
    <source>
        <dbReference type="ARBA" id="ARBA00045018"/>
    </source>
</evidence>
<evidence type="ECO:0000256" key="20">
    <source>
        <dbReference type="ARBA" id="ARBA00044924"/>
    </source>
</evidence>
<evidence type="ECO:0000256" key="7">
    <source>
        <dbReference type="ARBA" id="ARBA00023228"/>
    </source>
</evidence>
<keyword evidence="3" id="KW-0813">Transport</keyword>
<feature type="transmembrane region" description="Helical" evidence="26">
    <location>
        <begin position="143"/>
        <end position="164"/>
    </location>
</feature>